<dbReference type="Pfam" id="PF00795">
    <property type="entry name" value="CN_hydrolase"/>
    <property type="match status" value="1"/>
</dbReference>
<evidence type="ECO:0000256" key="3">
    <source>
        <dbReference type="ARBA" id="ARBA00022679"/>
    </source>
</evidence>
<feature type="domain" description="CN hydrolase" evidence="9">
    <location>
        <begin position="260"/>
        <end position="478"/>
    </location>
</feature>
<keyword evidence="7" id="KW-0012">Acyltransferase</keyword>
<feature type="transmembrane region" description="Helical" evidence="8">
    <location>
        <begin position="77"/>
        <end position="98"/>
    </location>
</feature>
<proteinExistence type="predicted"/>
<dbReference type="Gene3D" id="3.60.110.10">
    <property type="entry name" value="Carbon-nitrogen hydrolase"/>
    <property type="match status" value="1"/>
</dbReference>
<evidence type="ECO:0000313" key="11">
    <source>
        <dbReference type="Proteomes" id="UP000439903"/>
    </source>
</evidence>
<dbReference type="GO" id="GO:0016787">
    <property type="term" value="F:hydrolase activity"/>
    <property type="evidence" value="ECO:0007669"/>
    <property type="project" value="UniProtKB-KW"/>
</dbReference>
<dbReference type="EMBL" id="WTPW01000263">
    <property type="protein sequence ID" value="KAF0528914.1"/>
    <property type="molecule type" value="Genomic_DNA"/>
</dbReference>
<dbReference type="InterPro" id="IPR004563">
    <property type="entry name" value="Apolipo_AcylTrfase"/>
</dbReference>
<feature type="transmembrane region" description="Helical" evidence="8">
    <location>
        <begin position="493"/>
        <end position="514"/>
    </location>
</feature>
<comment type="caution">
    <text evidence="10">The sequence shown here is derived from an EMBL/GenBank/DDBJ whole genome shotgun (WGS) entry which is preliminary data.</text>
</comment>
<reference evidence="10 11" key="1">
    <citation type="journal article" date="2019" name="Environ. Microbiol.">
        <title>At the nexus of three kingdoms: the genome of the mycorrhizal fungus Gigaspora margarita provides insights into plant, endobacterial and fungal interactions.</title>
        <authorList>
            <person name="Venice F."/>
            <person name="Ghignone S."/>
            <person name="Salvioli di Fossalunga A."/>
            <person name="Amselem J."/>
            <person name="Novero M."/>
            <person name="Xianan X."/>
            <person name="Sedzielewska Toro K."/>
            <person name="Morin E."/>
            <person name="Lipzen A."/>
            <person name="Grigoriev I.V."/>
            <person name="Henrissat B."/>
            <person name="Martin F.M."/>
            <person name="Bonfante P."/>
        </authorList>
    </citation>
    <scope>NUCLEOTIDE SEQUENCE [LARGE SCALE GENOMIC DNA]</scope>
    <source>
        <strain evidence="10 11">BEG34</strain>
    </source>
</reference>
<dbReference type="GO" id="GO:0042158">
    <property type="term" value="P:lipoprotein biosynthetic process"/>
    <property type="evidence" value="ECO:0007669"/>
    <property type="project" value="InterPro"/>
</dbReference>
<feature type="transmembrane region" description="Helical" evidence="8">
    <location>
        <begin position="217"/>
        <end position="237"/>
    </location>
</feature>
<accession>A0A8H4ASZ4</accession>
<gene>
    <name evidence="10" type="ORF">F8M41_012906</name>
</gene>
<dbReference type="GO" id="GO:0005886">
    <property type="term" value="C:plasma membrane"/>
    <property type="evidence" value="ECO:0007669"/>
    <property type="project" value="UniProtKB-SubCell"/>
</dbReference>
<evidence type="ECO:0000256" key="1">
    <source>
        <dbReference type="ARBA" id="ARBA00004651"/>
    </source>
</evidence>
<organism evidence="10 11">
    <name type="scientific">Gigaspora margarita</name>
    <dbReference type="NCBI Taxonomy" id="4874"/>
    <lineage>
        <taxon>Eukaryota</taxon>
        <taxon>Fungi</taxon>
        <taxon>Fungi incertae sedis</taxon>
        <taxon>Mucoromycota</taxon>
        <taxon>Glomeromycotina</taxon>
        <taxon>Glomeromycetes</taxon>
        <taxon>Diversisporales</taxon>
        <taxon>Gigasporaceae</taxon>
        <taxon>Gigaspora</taxon>
    </lineage>
</organism>
<dbReference type="Proteomes" id="UP000439903">
    <property type="component" value="Unassembled WGS sequence"/>
</dbReference>
<keyword evidence="6 8" id="KW-0472">Membrane</keyword>
<evidence type="ECO:0000256" key="8">
    <source>
        <dbReference type="SAM" id="Phobius"/>
    </source>
</evidence>
<comment type="subcellular location">
    <subcellularLocation>
        <location evidence="1">Cell membrane</location>
        <topology evidence="1">Multi-pass membrane protein</topology>
    </subcellularLocation>
</comment>
<evidence type="ECO:0000256" key="4">
    <source>
        <dbReference type="ARBA" id="ARBA00022692"/>
    </source>
</evidence>
<evidence type="ECO:0000256" key="5">
    <source>
        <dbReference type="ARBA" id="ARBA00022989"/>
    </source>
</evidence>
<dbReference type="InterPro" id="IPR036526">
    <property type="entry name" value="C-N_Hydrolase_sf"/>
</dbReference>
<evidence type="ECO:0000256" key="2">
    <source>
        <dbReference type="ARBA" id="ARBA00022475"/>
    </source>
</evidence>
<evidence type="ECO:0000256" key="6">
    <source>
        <dbReference type="ARBA" id="ARBA00023136"/>
    </source>
</evidence>
<evidence type="ECO:0000313" key="10">
    <source>
        <dbReference type="EMBL" id="KAF0528914.1"/>
    </source>
</evidence>
<dbReference type="PANTHER" id="PTHR38686:SF1">
    <property type="entry name" value="APOLIPOPROTEIN N-ACYLTRANSFERASE"/>
    <property type="match status" value="1"/>
</dbReference>
<dbReference type="SUPFAM" id="SSF56317">
    <property type="entry name" value="Carbon-nitrogen hydrolase"/>
    <property type="match status" value="1"/>
</dbReference>
<keyword evidence="10" id="KW-0378">Hydrolase</keyword>
<feature type="transmembrane region" description="Helical" evidence="8">
    <location>
        <begin position="6"/>
        <end position="32"/>
    </location>
</feature>
<keyword evidence="3" id="KW-0808">Transferase</keyword>
<dbReference type="GO" id="GO:0016410">
    <property type="term" value="F:N-acyltransferase activity"/>
    <property type="evidence" value="ECO:0007669"/>
    <property type="project" value="InterPro"/>
</dbReference>
<feature type="transmembrane region" description="Helical" evidence="8">
    <location>
        <begin position="44"/>
        <end position="65"/>
    </location>
</feature>
<keyword evidence="5 8" id="KW-1133">Transmembrane helix</keyword>
<evidence type="ECO:0000259" key="9">
    <source>
        <dbReference type="PROSITE" id="PS50263"/>
    </source>
</evidence>
<keyword evidence="11" id="KW-1185">Reference proteome</keyword>
<dbReference type="InterPro" id="IPR003010">
    <property type="entry name" value="C-N_Hydrolase"/>
</dbReference>
<dbReference type="AlphaFoldDB" id="A0A8H4ASZ4"/>
<name>A0A8H4ASZ4_GIGMA</name>
<keyword evidence="2" id="KW-1003">Cell membrane</keyword>
<dbReference type="PANTHER" id="PTHR38686">
    <property type="entry name" value="APOLIPOPROTEIN N-ACYLTRANSFERASE"/>
    <property type="match status" value="1"/>
</dbReference>
<evidence type="ECO:0000256" key="7">
    <source>
        <dbReference type="ARBA" id="ARBA00023315"/>
    </source>
</evidence>
<dbReference type="OrthoDB" id="2626014at2759"/>
<keyword evidence="4 8" id="KW-0812">Transmembrane</keyword>
<sequence>MEKIHYLIPLFLILTFFGPGYQTISIFVWIWFPLSVYYCRTVSIRWFIPFYVANSFGTALAFLGTLNTNDSNWLPEYFLFSAALGFGMNILSFISLVCDRFAQNVFKGWPRYIFMGNNEMIQFTSFTGLGGLNFILSWGGTIGAYIIKTWISSNFDKDHDTIPHKLILESVNDVSSISRNDNNVPKLGNDEVEIMENNEVNSTQQIRKFRNIKIIKLVNPVMIYFIVIFWVIVYGSFRYSTTYIPFYQQNIESYAAHSLVKVGCVIGANNNYETKYYVNRTEELARNGTKFILWSEAAAIVTNTAEYNELEKGIKNISQMYNTYIGFTYGDVSSSDGKRYNKLTVMSPNGDILINYAKSNLVPFVEDEVTAGPKILQTNVTSEFGTIGGAICFDYNFPSFISQASKDNVDFKIQPSDTWVSPNAGYHFRSNTIRSIENGFTLFRCSHYGFSGALGPYGQTYVSVETVDDLIVSFQIPLHKRVNPIYGVFGESWAWICLAFSILFCIIIIALILSPNHIKRSIKKLFP</sequence>
<dbReference type="PROSITE" id="PS50263">
    <property type="entry name" value="CN_HYDROLASE"/>
    <property type="match status" value="1"/>
</dbReference>
<protein>
    <submittedName>
        <fullName evidence="10">Carbon-nitrogen hydrolase</fullName>
    </submittedName>
</protein>